<dbReference type="GO" id="GO:0042578">
    <property type="term" value="F:phosphoric ester hydrolase activity"/>
    <property type="evidence" value="ECO:0007669"/>
    <property type="project" value="TreeGrafter"/>
</dbReference>
<dbReference type="Gene3D" id="3.20.20.140">
    <property type="entry name" value="Metal-dependent hydrolases"/>
    <property type="match status" value="1"/>
</dbReference>
<dbReference type="AlphaFoldDB" id="A0A6B0VPX7"/>
<reference evidence="2 3" key="1">
    <citation type="submission" date="2020-01" db="EMBL/GenBank/DDBJ databases">
        <title>Natronorubrum sp. JWXQ-INN 674 isolated from Inner Mongolia Autonomous Region of China.</title>
        <authorList>
            <person name="Xue Q."/>
        </authorList>
    </citation>
    <scope>NUCLEOTIDE SEQUENCE [LARGE SCALE GENOMIC DNA]</scope>
    <source>
        <strain evidence="2 3">JWXQ-INN-674</strain>
    </source>
</reference>
<dbReference type="EMBL" id="WUYX01000046">
    <property type="protein sequence ID" value="MXV63355.1"/>
    <property type="molecule type" value="Genomic_DNA"/>
</dbReference>
<sequence length="216" mass="24259">MTEPDWREYEEYLLSGLWHVHTDVTDGANGIDELLSFAADQNFPLIGFTEHVRESPTYDFGAFYESVTERAAAYELECVVGCEAKVLNTAGELDVSAEIADRADLVYAAYHGTPFEKDAYVESVHSMLQNPIVDVWAHPFAYAARAEFTLSQDAIDEILERAAAEDVLVEHSLRHESVLPADRIECIDIVGYDLHSIDRWCEPEPDDCRSLEGAVR</sequence>
<gene>
    <name evidence="2" type="ORF">GS429_15040</name>
</gene>
<dbReference type="InterPro" id="IPR016195">
    <property type="entry name" value="Pol/histidinol_Pase-like"/>
</dbReference>
<keyword evidence="3" id="KW-1185">Reference proteome</keyword>
<dbReference type="OrthoDB" id="9968at2157"/>
<name>A0A6B0VPX7_9EURY</name>
<proteinExistence type="predicted"/>
<comment type="caution">
    <text evidence="2">The sequence shown here is derived from an EMBL/GenBank/DDBJ whole genome shotgun (WGS) entry which is preliminary data.</text>
</comment>
<dbReference type="InterPro" id="IPR004013">
    <property type="entry name" value="PHP_dom"/>
</dbReference>
<organism evidence="2 3">
    <name type="scientific">Natronorubrum halalkaliphilum</name>
    <dbReference type="NCBI Taxonomy" id="2691917"/>
    <lineage>
        <taxon>Archaea</taxon>
        <taxon>Methanobacteriati</taxon>
        <taxon>Methanobacteriota</taxon>
        <taxon>Stenosarchaea group</taxon>
        <taxon>Halobacteria</taxon>
        <taxon>Halobacteriales</taxon>
        <taxon>Natrialbaceae</taxon>
        <taxon>Natronorubrum</taxon>
    </lineage>
</organism>
<dbReference type="InterPro" id="IPR050243">
    <property type="entry name" value="PHP_phosphatase"/>
</dbReference>
<dbReference type="GO" id="GO:0008270">
    <property type="term" value="F:zinc ion binding"/>
    <property type="evidence" value="ECO:0007669"/>
    <property type="project" value="TreeGrafter"/>
</dbReference>
<accession>A0A6B0VPX7</accession>
<feature type="domain" description="PHP" evidence="1">
    <location>
        <begin position="19"/>
        <end position="135"/>
    </location>
</feature>
<evidence type="ECO:0000313" key="3">
    <source>
        <dbReference type="Proteomes" id="UP000434101"/>
    </source>
</evidence>
<evidence type="ECO:0000259" key="1">
    <source>
        <dbReference type="Pfam" id="PF02811"/>
    </source>
</evidence>
<protein>
    <submittedName>
        <fullName evidence="2">PHP domain-containing protein</fullName>
    </submittedName>
</protein>
<dbReference type="SUPFAM" id="SSF89550">
    <property type="entry name" value="PHP domain-like"/>
    <property type="match status" value="1"/>
</dbReference>
<dbReference type="Proteomes" id="UP000434101">
    <property type="component" value="Unassembled WGS sequence"/>
</dbReference>
<dbReference type="RefSeq" id="WP_160066177.1">
    <property type="nucleotide sequence ID" value="NZ_WUYX01000046.1"/>
</dbReference>
<dbReference type="Pfam" id="PF02811">
    <property type="entry name" value="PHP"/>
    <property type="match status" value="1"/>
</dbReference>
<evidence type="ECO:0000313" key="2">
    <source>
        <dbReference type="EMBL" id="MXV63355.1"/>
    </source>
</evidence>
<dbReference type="GO" id="GO:0005829">
    <property type="term" value="C:cytosol"/>
    <property type="evidence" value="ECO:0007669"/>
    <property type="project" value="TreeGrafter"/>
</dbReference>
<dbReference type="PANTHER" id="PTHR36928">
    <property type="entry name" value="PHOSPHATASE YCDX-RELATED"/>
    <property type="match status" value="1"/>
</dbReference>
<dbReference type="PANTHER" id="PTHR36928:SF1">
    <property type="entry name" value="PHOSPHATASE YCDX-RELATED"/>
    <property type="match status" value="1"/>
</dbReference>